<dbReference type="Gene3D" id="1.10.10.1330">
    <property type="entry name" value="RNA polymerase sigma-54 factor, core-binding domain"/>
    <property type="match status" value="1"/>
</dbReference>
<evidence type="ECO:0000256" key="7">
    <source>
        <dbReference type="ARBA" id="ARBA00023125"/>
    </source>
</evidence>
<dbReference type="GO" id="GO:0006352">
    <property type="term" value="P:DNA-templated transcription initiation"/>
    <property type="evidence" value="ECO:0007669"/>
    <property type="project" value="InterPro"/>
</dbReference>
<organism evidence="13 14">
    <name type="scientific">Sphingomonas horti</name>
    <dbReference type="NCBI Taxonomy" id="2682842"/>
    <lineage>
        <taxon>Bacteria</taxon>
        <taxon>Pseudomonadati</taxon>
        <taxon>Pseudomonadota</taxon>
        <taxon>Alphaproteobacteria</taxon>
        <taxon>Sphingomonadales</taxon>
        <taxon>Sphingomonadaceae</taxon>
        <taxon>Sphingomonas</taxon>
    </lineage>
</organism>
<dbReference type="PANTHER" id="PTHR32248">
    <property type="entry name" value="RNA POLYMERASE SIGMA-54 FACTOR"/>
    <property type="match status" value="1"/>
</dbReference>
<dbReference type="InterPro" id="IPR007634">
    <property type="entry name" value="RNA_pol_sigma_54_DNA-bd"/>
</dbReference>
<evidence type="ECO:0000256" key="2">
    <source>
        <dbReference type="ARBA" id="ARBA00022478"/>
    </source>
</evidence>
<feature type="compositionally biased region" description="Low complexity" evidence="10">
    <location>
        <begin position="1"/>
        <end position="12"/>
    </location>
</feature>
<comment type="function">
    <text evidence="9">Sigma factors are initiation factors that promote the attachment of RNA polymerase to specific initiation sites and are then released.</text>
</comment>
<proteinExistence type="inferred from homology"/>
<evidence type="ECO:0000256" key="5">
    <source>
        <dbReference type="ARBA" id="ARBA00023015"/>
    </source>
</evidence>
<dbReference type="NCBIfam" id="TIGR02395">
    <property type="entry name" value="rpoN_sigma"/>
    <property type="match status" value="1"/>
</dbReference>
<dbReference type="InterPro" id="IPR038709">
    <property type="entry name" value="RpoN_core-bd_sf"/>
</dbReference>
<evidence type="ECO:0000313" key="13">
    <source>
        <dbReference type="EMBL" id="MVO78835.1"/>
    </source>
</evidence>
<evidence type="ECO:0000256" key="4">
    <source>
        <dbReference type="ARBA" id="ARBA00022695"/>
    </source>
</evidence>
<dbReference type="PIRSF" id="PIRSF000774">
    <property type="entry name" value="RpoN"/>
    <property type="match status" value="1"/>
</dbReference>
<evidence type="ECO:0000313" key="14">
    <source>
        <dbReference type="Proteomes" id="UP000441389"/>
    </source>
</evidence>
<dbReference type="Pfam" id="PF04963">
    <property type="entry name" value="Sigma54_CBD"/>
    <property type="match status" value="1"/>
</dbReference>
<feature type="region of interest" description="Disordered" evidence="10">
    <location>
        <begin position="99"/>
        <end position="132"/>
    </location>
</feature>
<dbReference type="PROSITE" id="PS00717">
    <property type="entry name" value="SIGMA54_1"/>
    <property type="match status" value="1"/>
</dbReference>
<dbReference type="Pfam" id="PF00309">
    <property type="entry name" value="Sigma54_AID"/>
    <property type="match status" value="1"/>
</dbReference>
<dbReference type="GO" id="GO:0016987">
    <property type="term" value="F:sigma factor activity"/>
    <property type="evidence" value="ECO:0007669"/>
    <property type="project" value="UniProtKB-KW"/>
</dbReference>
<dbReference type="PROSITE" id="PS00718">
    <property type="entry name" value="SIGMA54_2"/>
    <property type="match status" value="1"/>
</dbReference>
<keyword evidence="4 9" id="KW-0548">Nucleotidyltransferase</keyword>
<dbReference type="PROSITE" id="PS50044">
    <property type="entry name" value="SIGMA54_3"/>
    <property type="match status" value="1"/>
</dbReference>
<dbReference type="PANTHER" id="PTHR32248:SF4">
    <property type="entry name" value="RNA POLYMERASE SIGMA-54 FACTOR"/>
    <property type="match status" value="1"/>
</dbReference>
<keyword evidence="6 9" id="KW-0731">Sigma factor</keyword>
<feature type="compositionally biased region" description="Basic and acidic residues" evidence="10">
    <location>
        <begin position="99"/>
        <end position="111"/>
    </location>
</feature>
<dbReference type="GO" id="GO:0001216">
    <property type="term" value="F:DNA-binding transcription activator activity"/>
    <property type="evidence" value="ECO:0007669"/>
    <property type="project" value="InterPro"/>
</dbReference>
<reference evidence="13 14" key="1">
    <citation type="submission" date="2019-12" db="EMBL/GenBank/DDBJ databases">
        <authorList>
            <person name="Huq M.A."/>
        </authorList>
    </citation>
    <scope>NUCLEOTIDE SEQUENCE [LARGE SCALE GENOMIC DNA]</scope>
    <source>
        <strain evidence="13 14">MAH-20</strain>
    </source>
</reference>
<evidence type="ECO:0000256" key="10">
    <source>
        <dbReference type="SAM" id="MobiDB-lite"/>
    </source>
</evidence>
<feature type="region of interest" description="Disordered" evidence="10">
    <location>
        <begin position="1"/>
        <end position="45"/>
    </location>
</feature>
<dbReference type="GO" id="GO:0016779">
    <property type="term" value="F:nucleotidyltransferase activity"/>
    <property type="evidence" value="ECO:0007669"/>
    <property type="project" value="UniProtKB-KW"/>
</dbReference>
<dbReference type="PRINTS" id="PR00045">
    <property type="entry name" value="SIGMA54FCT"/>
</dbReference>
<evidence type="ECO:0000256" key="9">
    <source>
        <dbReference type="PIRNR" id="PIRNR000774"/>
    </source>
</evidence>
<dbReference type="AlphaFoldDB" id="A0A6I4J320"/>
<keyword evidence="8 9" id="KW-0804">Transcription</keyword>
<dbReference type="Gene3D" id="1.10.10.60">
    <property type="entry name" value="Homeodomain-like"/>
    <property type="match status" value="1"/>
</dbReference>
<evidence type="ECO:0000256" key="3">
    <source>
        <dbReference type="ARBA" id="ARBA00022679"/>
    </source>
</evidence>
<keyword evidence="2 9" id="KW-0240">DNA-directed RNA polymerase</keyword>
<feature type="domain" description="RNA polymerase sigma factor 54 core-binding" evidence="12">
    <location>
        <begin position="188"/>
        <end position="373"/>
    </location>
</feature>
<protein>
    <recommendedName>
        <fullName evidence="9">RNA polymerase sigma-54 factor</fullName>
    </recommendedName>
</protein>
<name>A0A6I4J320_9SPHN</name>
<dbReference type="NCBIfam" id="NF009118">
    <property type="entry name" value="PRK12469.1"/>
    <property type="match status" value="1"/>
</dbReference>
<comment type="similarity">
    <text evidence="1 9">Belongs to the sigma-54 factor family.</text>
</comment>
<evidence type="ECO:0000256" key="1">
    <source>
        <dbReference type="ARBA" id="ARBA00008798"/>
    </source>
</evidence>
<evidence type="ECO:0000256" key="6">
    <source>
        <dbReference type="ARBA" id="ARBA00023082"/>
    </source>
</evidence>
<dbReference type="GO" id="GO:0003677">
    <property type="term" value="F:DNA binding"/>
    <property type="evidence" value="ECO:0007669"/>
    <property type="project" value="UniProtKB-KW"/>
</dbReference>
<keyword evidence="7 9" id="KW-0238">DNA-binding</keyword>
<dbReference type="InterPro" id="IPR007046">
    <property type="entry name" value="RNA_pol_sigma_54_core-bd"/>
</dbReference>
<gene>
    <name evidence="13" type="primary">rpoN</name>
    <name evidence="13" type="ORF">GON01_12940</name>
</gene>
<dbReference type="Proteomes" id="UP000441389">
    <property type="component" value="Unassembled WGS sequence"/>
</dbReference>
<keyword evidence="3 9" id="KW-0808">Transferase</keyword>
<accession>A0A6I4J320</accession>
<keyword evidence="5 9" id="KW-0805">Transcription regulation</keyword>
<feature type="compositionally biased region" description="Acidic residues" evidence="10">
    <location>
        <begin position="115"/>
        <end position="128"/>
    </location>
</feature>
<dbReference type="GO" id="GO:0000428">
    <property type="term" value="C:DNA-directed RNA polymerase complex"/>
    <property type="evidence" value="ECO:0007669"/>
    <property type="project" value="UniProtKB-KW"/>
</dbReference>
<dbReference type="EMBL" id="WQMS01000016">
    <property type="protein sequence ID" value="MVO78835.1"/>
    <property type="molecule type" value="Genomic_DNA"/>
</dbReference>
<comment type="caution">
    <text evidence="13">The sequence shown here is derived from an EMBL/GenBank/DDBJ whole genome shotgun (WGS) entry which is preliminary data.</text>
</comment>
<evidence type="ECO:0000259" key="12">
    <source>
        <dbReference type="Pfam" id="PF04963"/>
    </source>
</evidence>
<dbReference type="NCBIfam" id="NF004596">
    <property type="entry name" value="PRK05932.1-3"/>
    <property type="match status" value="1"/>
</dbReference>
<evidence type="ECO:0000256" key="8">
    <source>
        <dbReference type="ARBA" id="ARBA00023163"/>
    </source>
</evidence>
<feature type="domain" description="RNA polymerase sigma factor 54 DNA-binding" evidence="11">
    <location>
        <begin position="388"/>
        <end position="547"/>
    </location>
</feature>
<keyword evidence="14" id="KW-1185">Reference proteome</keyword>
<evidence type="ECO:0000259" key="11">
    <source>
        <dbReference type="Pfam" id="PF04552"/>
    </source>
</evidence>
<dbReference type="InterPro" id="IPR000394">
    <property type="entry name" value="RNA_pol_sigma_54"/>
</dbReference>
<sequence>MSAASISASISSCDARPFSSSPRNRGPTFFPHLPRPRQAGPGFRRGDDYRLAVASLAPRLDLRQSQSLVMTPQLQQAIKLLALSNLEIEGFIAEELEKNPLLETGGEERGPADAPEPDAEPWDGDEPPEPVTADRLVEHGDAVADAPLDVDFVAETFHHDGPTESYGLDGSLGLGAAAPGGGEDAIDFDSFASAPESLQDHLLAQAGETLAGRDHLIAVQLIGQIDEAGYLTADAADVAQRLGVVPCDVDRVLGVVQTFDPTGVGARSLAECLALQAKEADRYDPCMVRLIANLDLVAAGKLQQLKRICQVDDEDLADMIRELRNYDPKPGLRFGAVRTETVVPDIFVAKRPGGWAIELNAATLPRLLVNRTYYAELASGPQDKASKAWLADCLQSANWLIKALDQRQRTIIKVAAEIVKQQESFFLKGVEHLKPLTLRQVAEAIGMHESTVSRVTSNKYLSCARGLFELKYFFTSAIQAADGGEAVSAEAVKSAIRSLIAAEDATAILSDDTLVDLLRGKGFDIARRTVAKYREAMGIGSSVQRRRQKVLRVA</sequence>
<dbReference type="Pfam" id="PF04552">
    <property type="entry name" value="Sigma54_DBD"/>
    <property type="match status" value="1"/>
</dbReference>